<keyword evidence="2" id="KW-1185">Reference proteome</keyword>
<dbReference type="Proteomes" id="UP000011991">
    <property type="component" value="Unassembled WGS sequence"/>
</dbReference>
<dbReference type="RefSeq" id="WP_008697872.1">
    <property type="nucleotide sequence ID" value="NZ_ANOG01000489.1"/>
</dbReference>
<name>M5S0Q5_9BACT</name>
<gene>
    <name evidence="1" type="ORF">RMSM_03345</name>
</gene>
<protein>
    <submittedName>
        <fullName evidence="1">Acylaminoacyl-peptidase</fullName>
    </submittedName>
</protein>
<evidence type="ECO:0000313" key="1">
    <source>
        <dbReference type="EMBL" id="EMI19739.1"/>
    </source>
</evidence>
<reference evidence="1 2" key="1">
    <citation type="journal article" date="2013" name="Mar. Genomics">
        <title>Expression of sulfatases in Rhodopirellula baltica and the diversity of sulfatases in the genus Rhodopirellula.</title>
        <authorList>
            <person name="Wegner C.E."/>
            <person name="Richter-Heitmann T."/>
            <person name="Klindworth A."/>
            <person name="Klockow C."/>
            <person name="Richter M."/>
            <person name="Achstetter T."/>
            <person name="Glockner F.O."/>
            <person name="Harder J."/>
        </authorList>
    </citation>
    <scope>NUCLEOTIDE SEQUENCE [LARGE SCALE GENOMIC DNA]</scope>
    <source>
        <strain evidence="1 2">SM1</strain>
    </source>
</reference>
<evidence type="ECO:0000313" key="2">
    <source>
        <dbReference type="Proteomes" id="UP000011991"/>
    </source>
</evidence>
<dbReference type="EMBL" id="ANOG01000489">
    <property type="protein sequence ID" value="EMI19739.1"/>
    <property type="molecule type" value="Genomic_DNA"/>
</dbReference>
<proteinExistence type="predicted"/>
<accession>M5S0Q5</accession>
<sequence length="87" mass="9777">MRFVSALILLAITTIVPDRVVHGDDVTEIRYLSSADNSQQSAMFYNPSASDAVPLVVALHTWSGDYKQDSHKAIQQWCIQKGWAYIH</sequence>
<organism evidence="1 2">
    <name type="scientific">Rhodopirellula maiorica SM1</name>
    <dbReference type="NCBI Taxonomy" id="1265738"/>
    <lineage>
        <taxon>Bacteria</taxon>
        <taxon>Pseudomonadati</taxon>
        <taxon>Planctomycetota</taxon>
        <taxon>Planctomycetia</taxon>
        <taxon>Pirellulales</taxon>
        <taxon>Pirellulaceae</taxon>
        <taxon>Novipirellula</taxon>
    </lineage>
</organism>
<comment type="caution">
    <text evidence="1">The sequence shown here is derived from an EMBL/GenBank/DDBJ whole genome shotgun (WGS) entry which is preliminary data.</text>
</comment>
<dbReference type="AlphaFoldDB" id="M5S0Q5"/>
<feature type="non-terminal residue" evidence="1">
    <location>
        <position position="87"/>
    </location>
</feature>